<dbReference type="EMBL" id="KY774314">
    <property type="protein sequence ID" value="ART30724.1"/>
    <property type="molecule type" value="Genomic_DNA"/>
</dbReference>
<accession>A0A1Y0B015</accession>
<protein>
    <submittedName>
        <fullName evidence="1">Uncharacterized protein</fullName>
    </submittedName>
</protein>
<dbReference type="AlphaFoldDB" id="A0A1Y0B015"/>
<evidence type="ECO:0000313" key="1">
    <source>
        <dbReference type="EMBL" id="ART30724.1"/>
    </source>
</evidence>
<geneLocation type="mitochondrion" evidence="1"/>
<gene>
    <name evidence="1" type="ORF">AEK19_MT0464</name>
</gene>
<reference evidence="1" key="1">
    <citation type="submission" date="2017-03" db="EMBL/GenBank/DDBJ databases">
        <title>The mitochondrial genome of the carnivorous plant Utricularia reniformis (Lentibulariaceae): structure, comparative analysis and evolutionary landmarks.</title>
        <authorList>
            <person name="Silva S.R."/>
            <person name="Alvarenga D.O."/>
            <person name="Michael T.P."/>
            <person name="Miranda V.F.O."/>
            <person name="Varani A.M."/>
        </authorList>
    </citation>
    <scope>NUCLEOTIDE SEQUENCE</scope>
</reference>
<name>A0A1Y0B015_9LAMI</name>
<organism evidence="1">
    <name type="scientific">Utricularia reniformis</name>
    <dbReference type="NCBI Taxonomy" id="192314"/>
    <lineage>
        <taxon>Eukaryota</taxon>
        <taxon>Viridiplantae</taxon>
        <taxon>Streptophyta</taxon>
        <taxon>Embryophyta</taxon>
        <taxon>Tracheophyta</taxon>
        <taxon>Spermatophyta</taxon>
        <taxon>Magnoliopsida</taxon>
        <taxon>eudicotyledons</taxon>
        <taxon>Gunneridae</taxon>
        <taxon>Pentapetalae</taxon>
        <taxon>asterids</taxon>
        <taxon>lamiids</taxon>
        <taxon>Lamiales</taxon>
        <taxon>Lentibulariaceae</taxon>
        <taxon>Utricularia</taxon>
    </lineage>
</organism>
<proteinExistence type="predicted"/>
<keyword evidence="1" id="KW-0496">Mitochondrion</keyword>
<sequence length="56" mass="6366">MRAGAYSIHLENRCSCHIYSLHPISSHSFLPSLRHQSLCQASELYYLSSCCSNLSY</sequence>